<organism evidence="1 2">
    <name type="scientific">Fusarium keratoplasticum</name>
    <dbReference type="NCBI Taxonomy" id="1328300"/>
    <lineage>
        <taxon>Eukaryota</taxon>
        <taxon>Fungi</taxon>
        <taxon>Dikarya</taxon>
        <taxon>Ascomycota</taxon>
        <taxon>Pezizomycotina</taxon>
        <taxon>Sordariomycetes</taxon>
        <taxon>Hypocreomycetidae</taxon>
        <taxon>Hypocreales</taxon>
        <taxon>Nectriaceae</taxon>
        <taxon>Fusarium</taxon>
        <taxon>Fusarium solani species complex</taxon>
    </lineage>
</organism>
<protein>
    <submittedName>
        <fullName evidence="1">Uncharacterized protein</fullName>
    </submittedName>
</protein>
<comment type="caution">
    <text evidence="1">The sequence shown here is derived from an EMBL/GenBank/DDBJ whole genome shotgun (WGS) entry which is preliminary data.</text>
</comment>
<proteinExistence type="predicted"/>
<keyword evidence="2" id="KW-1185">Reference proteome</keyword>
<evidence type="ECO:0000313" key="1">
    <source>
        <dbReference type="EMBL" id="KAI8671878.1"/>
    </source>
</evidence>
<evidence type="ECO:0000313" key="2">
    <source>
        <dbReference type="Proteomes" id="UP001065298"/>
    </source>
</evidence>
<dbReference type="EMBL" id="CM046506">
    <property type="protein sequence ID" value="KAI8671878.1"/>
    <property type="molecule type" value="Genomic_DNA"/>
</dbReference>
<sequence>MQFNKLLPFLVTALASVSEVVDASACRHQKPNTAVSHVDPVTKLPHSTLSTVAKSKATSTSVTKAVVKPAAPTASSATASSAPSSEEASTSEVFTGLGTRYGLSDGCTEEDCWQSGACSFVDYDLPSGLDGSTCVSDDIWDNGANCGGCISVTYKGVTLKIMVTNRTGGNATHLDMTPSTWSKLTKGYSGGGVDGIEWEWIKCPLPESSSLQIHMHKGASKYWFAATIENALLRTKKVEVSSDKGKTWQVCTLHDPNMYILDDKTLPDDTAYVRVTDINDGQVVVKDVVLKSGVVTKAT</sequence>
<dbReference type="Proteomes" id="UP001065298">
    <property type="component" value="Chromosome 4"/>
</dbReference>
<reference evidence="1" key="1">
    <citation type="submission" date="2022-06" db="EMBL/GenBank/DDBJ databases">
        <title>Fusarium solani species complex genomes reveal bases of compartmentalisation and animal pathogenesis.</title>
        <authorList>
            <person name="Tsai I.J."/>
        </authorList>
    </citation>
    <scope>NUCLEOTIDE SEQUENCE</scope>
    <source>
        <strain evidence="1">Fu6.1</strain>
    </source>
</reference>
<name>A0ACC0R256_9HYPO</name>
<accession>A0ACC0R256</accession>
<gene>
    <name evidence="1" type="ORF">NCS57_00664300</name>
</gene>